<proteinExistence type="predicted"/>
<keyword evidence="2" id="KW-1185">Reference proteome</keyword>
<evidence type="ECO:0000313" key="1">
    <source>
        <dbReference type="EMBL" id="KAI1902561.1"/>
    </source>
</evidence>
<comment type="caution">
    <text evidence="1">The sequence shown here is derived from an EMBL/GenBank/DDBJ whole genome shotgun (WGS) entry which is preliminary data.</text>
</comment>
<organism evidence="1 2">
    <name type="scientific">Albula goreensis</name>
    <dbReference type="NCBI Taxonomy" id="1534307"/>
    <lineage>
        <taxon>Eukaryota</taxon>
        <taxon>Metazoa</taxon>
        <taxon>Chordata</taxon>
        <taxon>Craniata</taxon>
        <taxon>Vertebrata</taxon>
        <taxon>Euteleostomi</taxon>
        <taxon>Actinopterygii</taxon>
        <taxon>Neopterygii</taxon>
        <taxon>Teleostei</taxon>
        <taxon>Albuliformes</taxon>
        <taxon>Albulidae</taxon>
        <taxon>Albula</taxon>
    </lineage>
</organism>
<dbReference type="AlphaFoldDB" id="A0A8T3DZT1"/>
<protein>
    <submittedName>
        <fullName evidence="1">Uncharacterized protein</fullName>
    </submittedName>
</protein>
<sequence length="85" mass="9214">MHYSHLSHNAPVLLLQNHVLCVQIVAVRSKPERQTESQTNGQCLSVGVVFRAVVGDIKDVAGLAECITLQTSFVGVAYGTPPLWN</sequence>
<reference evidence="1" key="1">
    <citation type="submission" date="2021-01" db="EMBL/GenBank/DDBJ databases">
        <authorList>
            <person name="Zahm M."/>
            <person name="Roques C."/>
            <person name="Cabau C."/>
            <person name="Klopp C."/>
            <person name="Donnadieu C."/>
            <person name="Jouanno E."/>
            <person name="Lampietro C."/>
            <person name="Louis A."/>
            <person name="Herpin A."/>
            <person name="Echchiki A."/>
            <person name="Berthelot C."/>
            <person name="Parey E."/>
            <person name="Roest-Crollius H."/>
            <person name="Braasch I."/>
            <person name="Postlethwait J."/>
            <person name="Bobe J."/>
            <person name="Montfort J."/>
            <person name="Bouchez O."/>
            <person name="Begum T."/>
            <person name="Mejri S."/>
            <person name="Adams A."/>
            <person name="Chen W.-J."/>
            <person name="Guiguen Y."/>
        </authorList>
    </citation>
    <scope>NUCLEOTIDE SEQUENCE</scope>
    <source>
        <tissue evidence="1">Blood</tissue>
    </source>
</reference>
<accession>A0A8T3DZT1</accession>
<name>A0A8T3DZT1_9TELE</name>
<evidence type="ECO:0000313" key="2">
    <source>
        <dbReference type="Proteomes" id="UP000829720"/>
    </source>
</evidence>
<dbReference type="Proteomes" id="UP000829720">
    <property type="component" value="Unassembled WGS sequence"/>
</dbReference>
<dbReference type="EMBL" id="JAERUA010000002">
    <property type="protein sequence ID" value="KAI1902561.1"/>
    <property type="molecule type" value="Genomic_DNA"/>
</dbReference>
<gene>
    <name evidence="1" type="ORF">AGOR_G00017140</name>
</gene>